<dbReference type="Proteomes" id="UP000542125">
    <property type="component" value="Unassembled WGS sequence"/>
</dbReference>
<dbReference type="Gene3D" id="1.10.10.880">
    <property type="entry name" value="Anti sigma-E protein RseA, N-terminal domain"/>
    <property type="match status" value="1"/>
</dbReference>
<proteinExistence type="predicted"/>
<sequence>MSSSDPLSSAEWLSAYIDAEAELDDDSLPASLSTADGLARWDAYHLIGDVLRTPDLAQPVSAGFHARFLDALEEEAPIIAAPRRAPQRRFMTRYGLPGLAAAAAVASVTWMAQPYFGSQPTAPGTAEFTASSFIPGQGMVSQVSSPVAPAAPQNGGIVPMDGSTGADLSLADYLDAHRQVSGKSAIREVSTTSYDTEAGQR</sequence>
<dbReference type="EMBL" id="JACBYR010000001">
    <property type="protein sequence ID" value="NYE84598.1"/>
    <property type="molecule type" value="Genomic_DNA"/>
</dbReference>
<name>A0A7Y9LPK5_9BURK</name>
<dbReference type="SUPFAM" id="SSF89069">
    <property type="entry name" value="N-terminal, cytoplasmic domain of anti-sigmaE factor RseA"/>
    <property type="match status" value="1"/>
</dbReference>
<dbReference type="AlphaFoldDB" id="A0A7Y9LPK5"/>
<protein>
    <submittedName>
        <fullName evidence="2">Sigma-E factor negative regulatory protein RseA</fullName>
    </submittedName>
</protein>
<dbReference type="PANTHER" id="PTHR38104">
    <property type="match status" value="1"/>
</dbReference>
<dbReference type="RefSeq" id="WP_257021942.1">
    <property type="nucleotide sequence ID" value="NZ_JACBYR010000001.1"/>
</dbReference>
<gene>
    <name evidence="2" type="ORF">FHW18_003869</name>
</gene>
<dbReference type="InterPro" id="IPR036147">
    <property type="entry name" value="Anti-sigma_E_RseA_N_sf"/>
</dbReference>
<dbReference type="InterPro" id="IPR005572">
    <property type="entry name" value="Anti-sigma_E_RseA_N"/>
</dbReference>
<comment type="caution">
    <text evidence="2">The sequence shown here is derived from an EMBL/GenBank/DDBJ whole genome shotgun (WGS) entry which is preliminary data.</text>
</comment>
<dbReference type="InterPro" id="IPR052383">
    <property type="entry name" value="Anti-sigma-E_RseA-like"/>
</dbReference>
<organism evidence="2 3">
    <name type="scientific">Pigmentiphaga litoralis</name>
    <dbReference type="NCBI Taxonomy" id="516702"/>
    <lineage>
        <taxon>Bacteria</taxon>
        <taxon>Pseudomonadati</taxon>
        <taxon>Pseudomonadota</taxon>
        <taxon>Betaproteobacteria</taxon>
        <taxon>Burkholderiales</taxon>
        <taxon>Alcaligenaceae</taxon>
        <taxon>Pigmentiphaga</taxon>
    </lineage>
</organism>
<evidence type="ECO:0000313" key="2">
    <source>
        <dbReference type="EMBL" id="NYE84598.1"/>
    </source>
</evidence>
<keyword evidence="3" id="KW-1185">Reference proteome</keyword>
<evidence type="ECO:0000313" key="3">
    <source>
        <dbReference type="Proteomes" id="UP000542125"/>
    </source>
</evidence>
<dbReference type="GO" id="GO:0016989">
    <property type="term" value="F:sigma factor antagonist activity"/>
    <property type="evidence" value="ECO:0007669"/>
    <property type="project" value="InterPro"/>
</dbReference>
<dbReference type="Pfam" id="PF03872">
    <property type="entry name" value="RseA_N"/>
    <property type="match status" value="1"/>
</dbReference>
<dbReference type="PANTHER" id="PTHR38104:SF1">
    <property type="entry name" value="ANTI-SIGMA-E FACTOR RSEA"/>
    <property type="match status" value="1"/>
</dbReference>
<evidence type="ECO:0000259" key="1">
    <source>
        <dbReference type="Pfam" id="PF03872"/>
    </source>
</evidence>
<dbReference type="CDD" id="cd16328">
    <property type="entry name" value="RseA_N"/>
    <property type="match status" value="1"/>
</dbReference>
<accession>A0A7Y9LPK5</accession>
<feature type="domain" description="Anti sigma-E protein RseA N-terminal" evidence="1">
    <location>
        <begin position="10"/>
        <end position="85"/>
    </location>
</feature>
<reference evidence="2 3" key="1">
    <citation type="submission" date="2020-07" db="EMBL/GenBank/DDBJ databases">
        <title>Genomic Encyclopedia of Type Strains, Phase IV (KMG-V): Genome sequencing to study the core and pangenomes of soil and plant-associated prokaryotes.</title>
        <authorList>
            <person name="Whitman W."/>
        </authorList>
    </citation>
    <scope>NUCLEOTIDE SEQUENCE [LARGE SCALE GENOMIC DNA]</scope>
    <source>
        <strain evidence="2 3">SAS40</strain>
    </source>
</reference>